<evidence type="ECO:0000256" key="1">
    <source>
        <dbReference type="ARBA" id="ARBA00004651"/>
    </source>
</evidence>
<keyword evidence="5 7" id="KW-1133">Transmembrane helix</keyword>
<dbReference type="EMBL" id="BMAQ01000006">
    <property type="protein sequence ID" value="GFR37603.1"/>
    <property type="molecule type" value="Genomic_DNA"/>
</dbReference>
<feature type="transmembrane region" description="Helical" evidence="7">
    <location>
        <begin position="265"/>
        <end position="284"/>
    </location>
</feature>
<dbReference type="Proteomes" id="UP000654993">
    <property type="component" value="Unassembled WGS sequence"/>
</dbReference>
<dbReference type="GO" id="GO:0055085">
    <property type="term" value="P:transmembrane transport"/>
    <property type="evidence" value="ECO:0007669"/>
    <property type="project" value="InterPro"/>
</dbReference>
<gene>
    <name evidence="9" type="ORF">PRECH8_08990</name>
</gene>
<reference evidence="9" key="1">
    <citation type="submission" date="2020-08" db="EMBL/GenBank/DDBJ databases">
        <authorList>
            <person name="Uke A."/>
            <person name="Chhe C."/>
            <person name="Baramee S."/>
            <person name="Kosugi A."/>
        </authorList>
    </citation>
    <scope>NUCLEOTIDE SEQUENCE</scope>
    <source>
        <strain evidence="9">DA-C8</strain>
    </source>
</reference>
<accession>A0A916QDW3</accession>
<comment type="similarity">
    <text evidence="7">Belongs to the binding-protein-dependent transport system permease family.</text>
</comment>
<dbReference type="Gene3D" id="1.10.3720.10">
    <property type="entry name" value="MetI-like"/>
    <property type="match status" value="1"/>
</dbReference>
<dbReference type="PROSITE" id="PS50928">
    <property type="entry name" value="ABC_TM1"/>
    <property type="match status" value="1"/>
</dbReference>
<evidence type="ECO:0000256" key="2">
    <source>
        <dbReference type="ARBA" id="ARBA00022448"/>
    </source>
</evidence>
<evidence type="ECO:0000256" key="7">
    <source>
        <dbReference type="RuleBase" id="RU363032"/>
    </source>
</evidence>
<comment type="caution">
    <text evidence="9">The sequence shown here is derived from an EMBL/GenBank/DDBJ whole genome shotgun (WGS) entry which is preliminary data.</text>
</comment>
<protein>
    <submittedName>
        <fullName evidence="9">Glutathione ABC transporter permease GsiD</fullName>
    </submittedName>
</protein>
<comment type="subcellular location">
    <subcellularLocation>
        <location evidence="1 7">Cell membrane</location>
        <topology evidence="1 7">Multi-pass membrane protein</topology>
    </subcellularLocation>
</comment>
<feature type="transmembrane region" description="Helical" evidence="7">
    <location>
        <begin position="103"/>
        <end position="127"/>
    </location>
</feature>
<dbReference type="PANTHER" id="PTHR43386">
    <property type="entry name" value="OLIGOPEPTIDE TRANSPORT SYSTEM PERMEASE PROTEIN APPC"/>
    <property type="match status" value="1"/>
</dbReference>
<dbReference type="PANTHER" id="PTHR43386:SF1">
    <property type="entry name" value="D,D-DIPEPTIDE TRANSPORT SYSTEM PERMEASE PROTEIN DDPC-RELATED"/>
    <property type="match status" value="1"/>
</dbReference>
<dbReference type="InterPro" id="IPR035906">
    <property type="entry name" value="MetI-like_sf"/>
</dbReference>
<evidence type="ECO:0000256" key="3">
    <source>
        <dbReference type="ARBA" id="ARBA00022475"/>
    </source>
</evidence>
<dbReference type="RefSeq" id="WP_200965891.1">
    <property type="nucleotide sequence ID" value="NZ_BMAQ01000006.1"/>
</dbReference>
<dbReference type="Pfam" id="PF00528">
    <property type="entry name" value="BPD_transp_1"/>
    <property type="match status" value="1"/>
</dbReference>
<dbReference type="InterPro" id="IPR050366">
    <property type="entry name" value="BP-dependent_transpt_permease"/>
</dbReference>
<dbReference type="GO" id="GO:0005886">
    <property type="term" value="C:plasma membrane"/>
    <property type="evidence" value="ECO:0007669"/>
    <property type="project" value="UniProtKB-SubCell"/>
</dbReference>
<feature type="transmembrane region" description="Helical" evidence="7">
    <location>
        <begin position="31"/>
        <end position="53"/>
    </location>
</feature>
<evidence type="ECO:0000313" key="9">
    <source>
        <dbReference type="EMBL" id="GFR37603.1"/>
    </source>
</evidence>
<dbReference type="SUPFAM" id="SSF161098">
    <property type="entry name" value="MetI-like"/>
    <property type="match status" value="1"/>
</dbReference>
<evidence type="ECO:0000256" key="4">
    <source>
        <dbReference type="ARBA" id="ARBA00022692"/>
    </source>
</evidence>
<evidence type="ECO:0000313" key="10">
    <source>
        <dbReference type="Proteomes" id="UP000654993"/>
    </source>
</evidence>
<keyword evidence="10" id="KW-1185">Reference proteome</keyword>
<reference evidence="9" key="2">
    <citation type="journal article" date="2021" name="Data Brief">
        <title>Draft genome sequence data of the facultative, thermophilic, xylanolytic bacterium Paenibacillus sp. strain DA-C8.</title>
        <authorList>
            <person name="Chhe C."/>
            <person name="Uke A."/>
            <person name="Baramee S."/>
            <person name="Ungkulpasvich U."/>
            <person name="Tachaapaikoon C."/>
            <person name="Pason P."/>
            <person name="Waeonukul R."/>
            <person name="Ratanakhanokchai K."/>
            <person name="Kosugi A."/>
        </authorList>
    </citation>
    <scope>NUCLEOTIDE SEQUENCE</scope>
    <source>
        <strain evidence="9">DA-C8</strain>
    </source>
</reference>
<sequence>MNEPITKHGSGALSTGPARKLRFSLAGKHGIVILPFLLVLLLFVIISFFPGWFAKHDPTYTDLALRLKAPGYVSADGAAYIWGTDELGRDIYSRVIHGARVSLIVAVSAVLVSGVLGGFLGMMAGYYRGAVGAVIMRLADMLMSIPFLLLAILTVAVLGPKLINLIIVLGIVRWPRYARVAYSTTLAAVNRDYVKAAEALGARPTRLLFLHILPELIPPLIVVATLEVGLMILFEASLSFIGLGVQPPNPSWGSMMSTGQHYAASAWWIATFPGLAIFLVVLSFNTIGDYIRDRLDPKHKSR</sequence>
<evidence type="ECO:0000256" key="5">
    <source>
        <dbReference type="ARBA" id="ARBA00022989"/>
    </source>
</evidence>
<name>A0A916QDW3_9BACL</name>
<evidence type="ECO:0000256" key="6">
    <source>
        <dbReference type="ARBA" id="ARBA00023136"/>
    </source>
</evidence>
<dbReference type="CDD" id="cd06261">
    <property type="entry name" value="TM_PBP2"/>
    <property type="match status" value="1"/>
</dbReference>
<feature type="transmembrane region" description="Helical" evidence="7">
    <location>
        <begin position="147"/>
        <end position="172"/>
    </location>
</feature>
<keyword evidence="4 7" id="KW-0812">Transmembrane</keyword>
<dbReference type="AlphaFoldDB" id="A0A916QDW3"/>
<feature type="domain" description="ABC transmembrane type-1" evidence="8">
    <location>
        <begin position="99"/>
        <end position="288"/>
    </location>
</feature>
<feature type="transmembrane region" description="Helical" evidence="7">
    <location>
        <begin position="216"/>
        <end position="245"/>
    </location>
</feature>
<keyword evidence="3" id="KW-1003">Cell membrane</keyword>
<keyword evidence="2 7" id="KW-0813">Transport</keyword>
<keyword evidence="6 7" id="KW-0472">Membrane</keyword>
<proteinExistence type="inferred from homology"/>
<dbReference type="InterPro" id="IPR000515">
    <property type="entry name" value="MetI-like"/>
</dbReference>
<organism evidence="9 10">
    <name type="scientific">Insulibacter thermoxylanivorax</name>
    <dbReference type="NCBI Taxonomy" id="2749268"/>
    <lineage>
        <taxon>Bacteria</taxon>
        <taxon>Bacillati</taxon>
        <taxon>Bacillota</taxon>
        <taxon>Bacilli</taxon>
        <taxon>Bacillales</taxon>
        <taxon>Paenibacillaceae</taxon>
        <taxon>Insulibacter</taxon>
    </lineage>
</organism>
<evidence type="ECO:0000259" key="8">
    <source>
        <dbReference type="PROSITE" id="PS50928"/>
    </source>
</evidence>